<evidence type="ECO:0000313" key="3">
    <source>
        <dbReference type="Proteomes" id="UP001177670"/>
    </source>
</evidence>
<protein>
    <submittedName>
        <fullName evidence="2">Uncharacterized protein</fullName>
    </submittedName>
</protein>
<feature type="non-terminal residue" evidence="2">
    <location>
        <position position="107"/>
    </location>
</feature>
<feature type="compositionally biased region" description="Polar residues" evidence="1">
    <location>
        <begin position="49"/>
        <end position="62"/>
    </location>
</feature>
<feature type="region of interest" description="Disordered" evidence="1">
    <location>
        <begin position="80"/>
        <end position="107"/>
    </location>
</feature>
<name>A0AA40KX48_9HYME</name>
<gene>
    <name evidence="2" type="ORF">K0M31_000533</name>
</gene>
<organism evidence="2 3">
    <name type="scientific">Melipona bicolor</name>
    <dbReference type="NCBI Taxonomy" id="60889"/>
    <lineage>
        <taxon>Eukaryota</taxon>
        <taxon>Metazoa</taxon>
        <taxon>Ecdysozoa</taxon>
        <taxon>Arthropoda</taxon>
        <taxon>Hexapoda</taxon>
        <taxon>Insecta</taxon>
        <taxon>Pterygota</taxon>
        <taxon>Neoptera</taxon>
        <taxon>Endopterygota</taxon>
        <taxon>Hymenoptera</taxon>
        <taxon>Apocrita</taxon>
        <taxon>Aculeata</taxon>
        <taxon>Apoidea</taxon>
        <taxon>Anthophila</taxon>
        <taxon>Apidae</taxon>
        <taxon>Melipona</taxon>
    </lineage>
</organism>
<dbReference type="Proteomes" id="UP001177670">
    <property type="component" value="Unassembled WGS sequence"/>
</dbReference>
<dbReference type="EMBL" id="JAHYIQ010000001">
    <property type="protein sequence ID" value="KAK1135962.1"/>
    <property type="molecule type" value="Genomic_DNA"/>
</dbReference>
<reference evidence="2" key="1">
    <citation type="submission" date="2021-10" db="EMBL/GenBank/DDBJ databases">
        <title>Melipona bicolor Genome sequencing and assembly.</title>
        <authorList>
            <person name="Araujo N.S."/>
            <person name="Arias M.C."/>
        </authorList>
    </citation>
    <scope>NUCLEOTIDE SEQUENCE</scope>
    <source>
        <strain evidence="2">USP_2M_L1-L4_2017</strain>
        <tissue evidence="2">Whole body</tissue>
    </source>
</reference>
<feature type="compositionally biased region" description="Low complexity" evidence="1">
    <location>
        <begin position="90"/>
        <end position="107"/>
    </location>
</feature>
<feature type="region of interest" description="Disordered" evidence="1">
    <location>
        <begin position="32"/>
        <end position="62"/>
    </location>
</feature>
<evidence type="ECO:0000256" key="1">
    <source>
        <dbReference type="SAM" id="MobiDB-lite"/>
    </source>
</evidence>
<proteinExistence type="predicted"/>
<accession>A0AA40KX48</accession>
<comment type="caution">
    <text evidence="2">The sequence shown here is derived from an EMBL/GenBank/DDBJ whole genome shotgun (WGS) entry which is preliminary data.</text>
</comment>
<sequence length="107" mass="10453">MTLGNVVLDTFVKVPGKLSEVLGDVLELACRGGGSGGGSSGGGSGRGSNETGGKSGNSSIGNAASRIGVVTGVATIRDKWAQRGHRSPLSSVANTDSADSTTSTSSE</sequence>
<feature type="compositionally biased region" description="Gly residues" evidence="1">
    <location>
        <begin position="32"/>
        <end position="46"/>
    </location>
</feature>
<dbReference type="AlphaFoldDB" id="A0AA40KX48"/>
<keyword evidence="3" id="KW-1185">Reference proteome</keyword>
<evidence type="ECO:0000313" key="2">
    <source>
        <dbReference type="EMBL" id="KAK1135962.1"/>
    </source>
</evidence>